<dbReference type="Pfam" id="PF01965">
    <property type="entry name" value="DJ-1_PfpI"/>
    <property type="match status" value="1"/>
</dbReference>
<dbReference type="Gene3D" id="1.10.10.60">
    <property type="entry name" value="Homeodomain-like"/>
    <property type="match status" value="1"/>
</dbReference>
<dbReference type="RefSeq" id="WP_350276147.1">
    <property type="nucleotide sequence ID" value="NZ_CP158165.1"/>
</dbReference>
<dbReference type="InterPro" id="IPR009057">
    <property type="entry name" value="Homeodomain-like_sf"/>
</dbReference>
<dbReference type="AlphaFoldDB" id="A0AAU7T8Y3"/>
<dbReference type="PROSITE" id="PS00041">
    <property type="entry name" value="HTH_ARAC_FAMILY_1"/>
    <property type="match status" value="1"/>
</dbReference>
<dbReference type="EMBL" id="CP158165">
    <property type="protein sequence ID" value="XBV23315.1"/>
    <property type="molecule type" value="Genomic_DNA"/>
</dbReference>
<organism evidence="5">
    <name type="scientific">Kribbella sp. HUAS MG21</name>
    <dbReference type="NCBI Taxonomy" id="3160966"/>
    <lineage>
        <taxon>Bacteria</taxon>
        <taxon>Bacillati</taxon>
        <taxon>Actinomycetota</taxon>
        <taxon>Actinomycetes</taxon>
        <taxon>Propionibacteriales</taxon>
        <taxon>Kribbellaceae</taxon>
        <taxon>Kribbella</taxon>
    </lineage>
</organism>
<dbReference type="InterPro" id="IPR018062">
    <property type="entry name" value="HTH_AraC-typ_CS"/>
</dbReference>
<dbReference type="Pfam" id="PF12833">
    <property type="entry name" value="HTH_18"/>
    <property type="match status" value="1"/>
</dbReference>
<dbReference type="CDD" id="cd03137">
    <property type="entry name" value="GATase1_AraC_1"/>
    <property type="match status" value="1"/>
</dbReference>
<name>A0AAU7T8Y3_9ACTN</name>
<keyword evidence="3" id="KW-0804">Transcription</keyword>
<dbReference type="SUPFAM" id="SSF52317">
    <property type="entry name" value="Class I glutamine amidotransferase-like"/>
    <property type="match status" value="1"/>
</dbReference>
<reference evidence="5" key="1">
    <citation type="submission" date="2024-06" db="EMBL/GenBank/DDBJ databases">
        <title>Kribbella sp. strain HUAS MG21 genome sequences.</title>
        <authorList>
            <person name="Mo P."/>
        </authorList>
    </citation>
    <scope>NUCLEOTIDE SEQUENCE</scope>
    <source>
        <strain evidence="5">HUAS MG21</strain>
    </source>
</reference>
<evidence type="ECO:0000313" key="5">
    <source>
        <dbReference type="EMBL" id="XBV23315.1"/>
    </source>
</evidence>
<dbReference type="InterPro" id="IPR002818">
    <property type="entry name" value="DJ-1/PfpI"/>
</dbReference>
<evidence type="ECO:0000259" key="4">
    <source>
        <dbReference type="PROSITE" id="PS01124"/>
    </source>
</evidence>
<dbReference type="SMART" id="SM00342">
    <property type="entry name" value="HTH_ARAC"/>
    <property type="match status" value="1"/>
</dbReference>
<dbReference type="Gene3D" id="3.40.50.880">
    <property type="match status" value="1"/>
</dbReference>
<evidence type="ECO:0000256" key="2">
    <source>
        <dbReference type="ARBA" id="ARBA00023125"/>
    </source>
</evidence>
<dbReference type="InterPro" id="IPR029062">
    <property type="entry name" value="Class_I_gatase-like"/>
</dbReference>
<evidence type="ECO:0000256" key="3">
    <source>
        <dbReference type="ARBA" id="ARBA00023163"/>
    </source>
</evidence>
<gene>
    <name evidence="5" type="ORF">ABN611_32700</name>
</gene>
<evidence type="ECO:0000256" key="1">
    <source>
        <dbReference type="ARBA" id="ARBA00023015"/>
    </source>
</evidence>
<dbReference type="InterPro" id="IPR052158">
    <property type="entry name" value="INH-QAR"/>
</dbReference>
<keyword evidence="2" id="KW-0238">DNA-binding</keyword>
<dbReference type="GO" id="GO:0043565">
    <property type="term" value="F:sequence-specific DNA binding"/>
    <property type="evidence" value="ECO:0007669"/>
    <property type="project" value="InterPro"/>
</dbReference>
<accession>A0AAU7T8Y3</accession>
<dbReference type="PANTHER" id="PTHR43130:SF3">
    <property type="entry name" value="HTH-TYPE TRANSCRIPTIONAL REGULATOR RV1931C"/>
    <property type="match status" value="1"/>
</dbReference>
<keyword evidence="1" id="KW-0805">Transcription regulation</keyword>
<sequence length="330" mass="36243">MHRMAVLLFDGIHSFDLAMPLQVFSTAHSVDRAPGELFGPRLYDVRVCGDGRDLMISGVGGVEMYTCTPPYPLAAAIDSDTIVVIGHPAGQEAPAEALELLREAHRRGIRIASISAGGARVMAATGLMDGRRMATHWSRAEVLAEEYPQVRVDTDVLYLDHGDILTSAGAASAIDMCLHMIRQDYGSAVAADVARHMVVPLQRDGGQTPYIAHPEPGDDHGSLEPTMRWLRSQLGEPVTLADIASYAGTSPRTVNRKFREQTGTTPLQWLLRQRVHRAQELLETTDLSVEEISRYCGFGTSIALRQHFAKHVRTSPTAYRRTFRARSTTS</sequence>
<dbReference type="PROSITE" id="PS01124">
    <property type="entry name" value="HTH_ARAC_FAMILY_2"/>
    <property type="match status" value="1"/>
</dbReference>
<dbReference type="PANTHER" id="PTHR43130">
    <property type="entry name" value="ARAC-FAMILY TRANSCRIPTIONAL REGULATOR"/>
    <property type="match status" value="1"/>
</dbReference>
<proteinExistence type="predicted"/>
<dbReference type="InterPro" id="IPR018060">
    <property type="entry name" value="HTH_AraC"/>
</dbReference>
<protein>
    <submittedName>
        <fullName evidence="5">Helix-turn-helix domain-containing protein</fullName>
    </submittedName>
</protein>
<dbReference type="GO" id="GO:0003700">
    <property type="term" value="F:DNA-binding transcription factor activity"/>
    <property type="evidence" value="ECO:0007669"/>
    <property type="project" value="InterPro"/>
</dbReference>
<dbReference type="SUPFAM" id="SSF46689">
    <property type="entry name" value="Homeodomain-like"/>
    <property type="match status" value="2"/>
</dbReference>
<feature type="domain" description="HTH araC/xylS-type" evidence="4">
    <location>
        <begin position="224"/>
        <end position="322"/>
    </location>
</feature>